<dbReference type="Gene3D" id="3.40.50.1820">
    <property type="entry name" value="alpha/beta hydrolase"/>
    <property type="match status" value="1"/>
</dbReference>
<gene>
    <name evidence="3" type="ORF">EBN03_30620</name>
</gene>
<dbReference type="OrthoDB" id="2987348at2"/>
<dbReference type="SUPFAM" id="SSF53474">
    <property type="entry name" value="alpha/beta-Hydrolases"/>
    <property type="match status" value="1"/>
</dbReference>
<proteinExistence type="predicted"/>
<dbReference type="Pfam" id="PF00561">
    <property type="entry name" value="Abhydrolase_1"/>
    <property type="match status" value="1"/>
</dbReference>
<evidence type="ECO:0000313" key="3">
    <source>
        <dbReference type="EMBL" id="RMI28405.1"/>
    </source>
</evidence>
<dbReference type="InterPro" id="IPR000073">
    <property type="entry name" value="AB_hydrolase_1"/>
</dbReference>
<comment type="caution">
    <text evidence="3">The sequence shown here is derived from an EMBL/GenBank/DDBJ whole genome shotgun (WGS) entry which is preliminary data.</text>
</comment>
<dbReference type="InterPro" id="IPR029058">
    <property type="entry name" value="AB_hydrolase_fold"/>
</dbReference>
<sequence>MTAEPEVLTLELPHLTVSALAWGPVDGRLALCLHGYPDTAWTWRHLGPALAAAGYRVVAPFSRGYAPTAIPADGDYHIGALMFDAVALHSHLGGDSDAVLIGHDWGGFTALGLAAHPDSPFAKVAALGIPVLSGFRRRMPLRTLRRSAAQTRMSWYVLYQQLPGVSERTLDRVVPTLWRDWTPASYDSTDDLARLWAALPDRAHRTAALSYYRFLFQPRRLAAPYRSLHASHDKPPRIPILLLHGEVDGAIDVALATFSAERLPAGSRHEIISAAGHFMHLDQPGRVDRLIVDYLAG</sequence>
<dbReference type="EMBL" id="RFFH01000022">
    <property type="protein sequence ID" value="RMI28405.1"/>
    <property type="molecule type" value="Genomic_DNA"/>
</dbReference>
<reference evidence="3 4" key="1">
    <citation type="submission" date="2018-10" db="EMBL/GenBank/DDBJ databases">
        <title>Isolation from cow dung.</title>
        <authorList>
            <person name="Ling L."/>
        </authorList>
    </citation>
    <scope>NUCLEOTIDE SEQUENCE [LARGE SCALE GENOMIC DNA]</scope>
    <source>
        <strain evidence="3 4">NEAU-LL90</strain>
    </source>
</reference>
<dbReference type="PRINTS" id="PR00412">
    <property type="entry name" value="EPOXHYDRLASE"/>
</dbReference>
<name>A0A3M2KXZ1_9NOCA</name>
<dbReference type="GO" id="GO:0016787">
    <property type="term" value="F:hydrolase activity"/>
    <property type="evidence" value="ECO:0007669"/>
    <property type="project" value="UniProtKB-KW"/>
</dbReference>
<dbReference type="InterPro" id="IPR000639">
    <property type="entry name" value="Epox_hydrolase-like"/>
</dbReference>
<evidence type="ECO:0000256" key="1">
    <source>
        <dbReference type="ARBA" id="ARBA00022801"/>
    </source>
</evidence>
<keyword evidence="4" id="KW-1185">Reference proteome</keyword>
<keyword evidence="1 3" id="KW-0378">Hydrolase</keyword>
<feature type="domain" description="AB hydrolase-1" evidence="2">
    <location>
        <begin position="31"/>
        <end position="284"/>
    </location>
</feature>
<dbReference type="Proteomes" id="UP000279275">
    <property type="component" value="Unassembled WGS sequence"/>
</dbReference>
<dbReference type="PANTHER" id="PTHR43329">
    <property type="entry name" value="EPOXIDE HYDROLASE"/>
    <property type="match status" value="1"/>
</dbReference>
<organism evidence="3 4">
    <name type="scientific">Nocardia stercoris</name>
    <dbReference type="NCBI Taxonomy" id="2483361"/>
    <lineage>
        <taxon>Bacteria</taxon>
        <taxon>Bacillati</taxon>
        <taxon>Actinomycetota</taxon>
        <taxon>Actinomycetes</taxon>
        <taxon>Mycobacteriales</taxon>
        <taxon>Nocardiaceae</taxon>
        <taxon>Nocardia</taxon>
    </lineage>
</organism>
<protein>
    <submittedName>
        <fullName evidence="3">Alpha/beta fold hydrolase</fullName>
    </submittedName>
</protein>
<evidence type="ECO:0000313" key="4">
    <source>
        <dbReference type="Proteomes" id="UP000279275"/>
    </source>
</evidence>
<accession>A0A3M2KXZ1</accession>
<evidence type="ECO:0000259" key="2">
    <source>
        <dbReference type="Pfam" id="PF00561"/>
    </source>
</evidence>
<dbReference type="RefSeq" id="WP_122191649.1">
    <property type="nucleotide sequence ID" value="NZ_RFFH01000022.1"/>
</dbReference>
<dbReference type="AlphaFoldDB" id="A0A3M2KXZ1"/>